<dbReference type="GeneID" id="8854273"/>
<dbReference type="PANTHER" id="PTHR48081">
    <property type="entry name" value="AB HYDROLASE SUPERFAMILY PROTEIN C4A8.06C"/>
    <property type="match status" value="1"/>
</dbReference>
<dbReference type="InParanoid" id="D2VTX9"/>
<sequence length="454" mass="50401">MSQQVVSNSSSPTASAAELSSGCASWSSASSAACTTLSAIGSGAENCYQYLVDLIESQLKNSSPLKLSLIGSSLSLFLVTLYYSRKLSTPTMIFRSVLQCFVWKNKLIGMTVCTAEEKKKINESLLYVGSYIRPSHVNLDIEAQTLSSLVAFSSAKSGQHLLDKYGLRKAMQHQILFPPISSRNTLKLERIPSLRNSVLAKLKDSPDKKKVLFYIHGGGGFGNCCDGLQVSSMVEYLNGRDDHSIHTIFSVAYRLMGLDEEERKNKSKFASSFEEQLQDCMDAYKWLIEKYDPKDIVFMGDSFGGAVVANLLAKIGAELGIEKQPYMAVTLSGFFDTTVKSFREHFDIENSVIAAPNNIDIMEELYPNIPDSLVPIRFDSSVISTFKDTKMLIVYSNHEEVTFENKQFASLLQSQHPNVTVIAEDGHVHGYPLFHSYSPCIKKTMDRIIDLVSQ</sequence>
<name>D2VTX9_NAEGR</name>
<dbReference type="EMBL" id="GG738897">
    <property type="protein sequence ID" value="EFC39798.1"/>
    <property type="molecule type" value="Genomic_DNA"/>
</dbReference>
<dbReference type="Pfam" id="PF07859">
    <property type="entry name" value="Abhydrolase_3"/>
    <property type="match status" value="1"/>
</dbReference>
<dbReference type="PANTHER" id="PTHR48081:SF8">
    <property type="entry name" value="ALPHA_BETA HYDROLASE FOLD-3 DOMAIN-CONTAINING PROTEIN-RELATED"/>
    <property type="match status" value="1"/>
</dbReference>
<dbReference type="InterPro" id="IPR050300">
    <property type="entry name" value="GDXG_lipolytic_enzyme"/>
</dbReference>
<evidence type="ECO:0000259" key="2">
    <source>
        <dbReference type="Pfam" id="PF07859"/>
    </source>
</evidence>
<reference evidence="3 4" key="1">
    <citation type="journal article" date="2010" name="Cell">
        <title>The genome of Naegleria gruberi illuminates early eukaryotic versatility.</title>
        <authorList>
            <person name="Fritz-Laylin L.K."/>
            <person name="Prochnik S.E."/>
            <person name="Ginger M.L."/>
            <person name="Dacks J.B."/>
            <person name="Carpenter M.L."/>
            <person name="Field M.C."/>
            <person name="Kuo A."/>
            <person name="Paredez A."/>
            <person name="Chapman J."/>
            <person name="Pham J."/>
            <person name="Shu S."/>
            <person name="Neupane R."/>
            <person name="Cipriano M."/>
            <person name="Mancuso J."/>
            <person name="Tu H."/>
            <person name="Salamov A."/>
            <person name="Lindquist E."/>
            <person name="Shapiro H."/>
            <person name="Lucas S."/>
            <person name="Grigoriev I.V."/>
            <person name="Cande W.Z."/>
            <person name="Fulton C."/>
            <person name="Rokhsar D.S."/>
            <person name="Dawson S.C."/>
        </authorList>
    </citation>
    <scope>NUCLEOTIDE SEQUENCE [LARGE SCALE GENOMIC DNA]</scope>
    <source>
        <strain evidence="3 4">NEG-M</strain>
    </source>
</reference>
<dbReference type="OMA" id="NNIDIME"/>
<dbReference type="Proteomes" id="UP000006671">
    <property type="component" value="Unassembled WGS sequence"/>
</dbReference>
<proteinExistence type="predicted"/>
<dbReference type="OrthoDB" id="408631at2759"/>
<accession>D2VTX9</accession>
<dbReference type="SUPFAM" id="SSF53474">
    <property type="entry name" value="alpha/beta-Hydrolases"/>
    <property type="match status" value="1"/>
</dbReference>
<organism evidence="4">
    <name type="scientific">Naegleria gruberi</name>
    <name type="common">Amoeba</name>
    <dbReference type="NCBI Taxonomy" id="5762"/>
    <lineage>
        <taxon>Eukaryota</taxon>
        <taxon>Discoba</taxon>
        <taxon>Heterolobosea</taxon>
        <taxon>Tetramitia</taxon>
        <taxon>Eutetramitia</taxon>
        <taxon>Vahlkampfiidae</taxon>
        <taxon>Naegleria</taxon>
    </lineage>
</organism>
<dbReference type="InterPro" id="IPR029058">
    <property type="entry name" value="AB_hydrolase_fold"/>
</dbReference>
<dbReference type="AlphaFoldDB" id="D2VTX9"/>
<dbReference type="KEGG" id="ngr:NAEGRDRAFT_81212"/>
<dbReference type="RefSeq" id="XP_002672542.1">
    <property type="nucleotide sequence ID" value="XM_002672496.1"/>
</dbReference>
<dbReference type="GO" id="GO:0016787">
    <property type="term" value="F:hydrolase activity"/>
    <property type="evidence" value="ECO:0007669"/>
    <property type="project" value="UniProtKB-KW"/>
</dbReference>
<dbReference type="InterPro" id="IPR013094">
    <property type="entry name" value="AB_hydrolase_3"/>
</dbReference>
<dbReference type="Gene3D" id="3.40.50.1820">
    <property type="entry name" value="alpha/beta hydrolase"/>
    <property type="match status" value="1"/>
</dbReference>
<feature type="domain" description="Alpha/beta hydrolase fold-3" evidence="2">
    <location>
        <begin position="272"/>
        <end position="431"/>
    </location>
</feature>
<gene>
    <name evidence="3" type="ORF">NAEGRDRAFT_81212</name>
</gene>
<keyword evidence="1" id="KW-0378">Hydrolase</keyword>
<evidence type="ECO:0000313" key="4">
    <source>
        <dbReference type="Proteomes" id="UP000006671"/>
    </source>
</evidence>
<evidence type="ECO:0000313" key="3">
    <source>
        <dbReference type="EMBL" id="EFC39798.1"/>
    </source>
</evidence>
<keyword evidence="4" id="KW-1185">Reference proteome</keyword>
<protein>
    <submittedName>
        <fullName evidence="3">Esterase</fullName>
    </submittedName>
</protein>
<evidence type="ECO:0000256" key="1">
    <source>
        <dbReference type="ARBA" id="ARBA00022801"/>
    </source>
</evidence>
<dbReference type="VEuPathDB" id="AmoebaDB:NAEGRDRAFT_81212"/>